<gene>
    <name evidence="2" type="ORF">HW566_02695</name>
</gene>
<dbReference type="RefSeq" id="WP_178010186.1">
    <property type="nucleotide sequence ID" value="NZ_CP058316.1"/>
</dbReference>
<proteinExistence type="predicted"/>
<keyword evidence="1" id="KW-0472">Membrane</keyword>
<accession>A0A7D5EVL2</accession>
<feature type="transmembrane region" description="Helical" evidence="1">
    <location>
        <begin position="113"/>
        <end position="133"/>
    </location>
</feature>
<feature type="transmembrane region" description="Helical" evidence="1">
    <location>
        <begin position="44"/>
        <end position="63"/>
    </location>
</feature>
<dbReference type="PANTHER" id="PTHR34980">
    <property type="entry name" value="INNER MEMBRANE PROTEIN-RELATED-RELATED"/>
    <property type="match status" value="1"/>
</dbReference>
<keyword evidence="1" id="KW-0812">Transmembrane</keyword>
<organism evidence="2 3">
    <name type="scientific">Microbacterium oleivorans</name>
    <dbReference type="NCBI Taxonomy" id="273677"/>
    <lineage>
        <taxon>Bacteria</taxon>
        <taxon>Bacillati</taxon>
        <taxon>Actinomycetota</taxon>
        <taxon>Actinomycetes</taxon>
        <taxon>Micrococcales</taxon>
        <taxon>Microbacteriaceae</taxon>
        <taxon>Microbacterium</taxon>
    </lineage>
</organism>
<sequence>MTAPRPVTEPPLDAPFPRAPLLIALRRFCQNYASFRGRASRAEFWWPILVVGLFPTAVQVLTGVTTGDWRPIDGTVVTTLPEAIVVAFGLVTILPVLAVTWRRLHHTGRSGAWFFLIFLPVLGIIWLVVLLALPGPRVER</sequence>
<evidence type="ECO:0000313" key="2">
    <source>
        <dbReference type="EMBL" id="QLD10784.1"/>
    </source>
</evidence>
<name>A0A7D5EVL2_9MICO</name>
<dbReference type="PANTHER" id="PTHR34980:SF2">
    <property type="entry name" value="INNER MEMBRANE PROTEIN YHAH-RELATED"/>
    <property type="match status" value="1"/>
</dbReference>
<dbReference type="Proteomes" id="UP000509638">
    <property type="component" value="Chromosome"/>
</dbReference>
<evidence type="ECO:0000313" key="3">
    <source>
        <dbReference type="Proteomes" id="UP000509638"/>
    </source>
</evidence>
<dbReference type="Pfam" id="PF05656">
    <property type="entry name" value="DUF805"/>
    <property type="match status" value="1"/>
</dbReference>
<reference evidence="2 3" key="1">
    <citation type="submission" date="2020-06" db="EMBL/GenBank/DDBJ databases">
        <authorList>
            <person name="Jo H."/>
        </authorList>
    </citation>
    <scope>NUCLEOTIDE SEQUENCE [LARGE SCALE GENOMIC DNA]</scope>
    <source>
        <strain evidence="2 3">I46</strain>
    </source>
</reference>
<dbReference type="AlphaFoldDB" id="A0A7D5EVL2"/>
<dbReference type="EMBL" id="CP058316">
    <property type="protein sequence ID" value="QLD10784.1"/>
    <property type="molecule type" value="Genomic_DNA"/>
</dbReference>
<evidence type="ECO:0000256" key="1">
    <source>
        <dbReference type="SAM" id="Phobius"/>
    </source>
</evidence>
<dbReference type="InterPro" id="IPR008523">
    <property type="entry name" value="DUF805"/>
</dbReference>
<protein>
    <submittedName>
        <fullName evidence="2">DUF805 domain-containing protein</fullName>
    </submittedName>
</protein>
<feature type="transmembrane region" description="Helical" evidence="1">
    <location>
        <begin position="83"/>
        <end position="101"/>
    </location>
</feature>
<dbReference type="GO" id="GO:0005886">
    <property type="term" value="C:plasma membrane"/>
    <property type="evidence" value="ECO:0007669"/>
    <property type="project" value="TreeGrafter"/>
</dbReference>
<keyword evidence="1" id="KW-1133">Transmembrane helix</keyword>